<sequence>MPEKNIDIDRDIIIFEDLNLLRQLLIDQHPTHDKIRLYSGIVRRLLLDGLIGTSARARGIVLTFEVPDVKPFLRLSRSSGMAFFVLGDVQVFGVQLAGIIAMVNGRSPTSDYPDKVNLNLESFLKQNVAFSNGSLLTRKDVIKYVANKAGGVHYETKPGKSLDERRYNAMGALRAKLRLGVVDGQPHIEFSEASFSNHQEKFAYSPRYIDAVYFEFLACVSHILNSQSVGGLMEAIRFDLQEKELIRPNSESG</sequence>
<accession>A0A9Q9IUB1</accession>
<dbReference type="RefSeq" id="WP_252164749.1">
    <property type="nucleotide sequence ID" value="NZ_CP094827.1"/>
</dbReference>
<gene>
    <name evidence="1" type="ORF">M0D43_11615</name>
</gene>
<protein>
    <submittedName>
        <fullName evidence="1">Uncharacterized protein</fullName>
    </submittedName>
</protein>
<proteinExistence type="predicted"/>
<dbReference type="Proteomes" id="UP001058381">
    <property type="component" value="Chromosome"/>
</dbReference>
<name>A0A9Q9IUB1_9XANT</name>
<dbReference type="AlphaFoldDB" id="A0A9Q9IUB1"/>
<evidence type="ECO:0000313" key="1">
    <source>
        <dbReference type="EMBL" id="UXA63677.1"/>
    </source>
</evidence>
<reference evidence="1" key="1">
    <citation type="submission" date="2022-04" db="EMBL/GenBank/DDBJ databases">
        <title>Xanthomonas prunicola pv. tritici, a pathogen causing a previously unreported foliar disease of wheat.</title>
        <authorList>
            <person name="Clavijo F."/>
            <person name="Curland R.D."/>
            <person name="Dill-Macky R."/>
            <person name="Pereyra S."/>
            <person name="Roman-Reyna V."/>
            <person name="Siri M.I."/>
        </authorList>
    </citation>
    <scope>NUCLEOTIDE SEQUENCE</scope>
    <source>
        <strain evidence="1">CIX249</strain>
    </source>
</reference>
<dbReference type="EMBL" id="CP096142">
    <property type="protein sequence ID" value="UXA63677.1"/>
    <property type="molecule type" value="Genomic_DNA"/>
</dbReference>
<evidence type="ECO:0000313" key="2">
    <source>
        <dbReference type="Proteomes" id="UP001058381"/>
    </source>
</evidence>
<dbReference type="GeneID" id="75152010"/>
<organism evidence="1 2">
    <name type="scientific">Xanthomonas prunicola</name>
    <dbReference type="NCBI Taxonomy" id="2053930"/>
    <lineage>
        <taxon>Bacteria</taxon>
        <taxon>Pseudomonadati</taxon>
        <taxon>Pseudomonadota</taxon>
        <taxon>Gammaproteobacteria</taxon>
        <taxon>Lysobacterales</taxon>
        <taxon>Lysobacteraceae</taxon>
        <taxon>Xanthomonas</taxon>
    </lineage>
</organism>